<dbReference type="InterPro" id="IPR003591">
    <property type="entry name" value="Leu-rich_rpt_typical-subtyp"/>
</dbReference>
<dbReference type="InterPro" id="IPR022385">
    <property type="entry name" value="Rhs_assc_core"/>
</dbReference>
<dbReference type="PANTHER" id="PTHR46662:SF104">
    <property type="entry name" value="GPI-ANCHORED ADHESIN-LIKE PROTEIN PGA55-RELATED"/>
    <property type="match status" value="1"/>
</dbReference>
<evidence type="ECO:0000256" key="1">
    <source>
        <dbReference type="ARBA" id="ARBA00022614"/>
    </source>
</evidence>
<evidence type="ECO:0000259" key="3">
    <source>
        <dbReference type="Pfam" id="PF23598"/>
    </source>
</evidence>
<evidence type="ECO:0000313" key="5">
    <source>
        <dbReference type="Proteomes" id="UP001597112"/>
    </source>
</evidence>
<comment type="caution">
    <text evidence="4">The sequence shown here is derived from an EMBL/GenBank/DDBJ whole genome shotgun (WGS) entry which is preliminary data.</text>
</comment>
<evidence type="ECO:0000313" key="4">
    <source>
        <dbReference type="EMBL" id="MFD0998701.1"/>
    </source>
</evidence>
<reference evidence="5" key="1">
    <citation type="journal article" date="2019" name="Int. J. Syst. Evol. Microbiol.">
        <title>The Global Catalogue of Microorganisms (GCM) 10K type strain sequencing project: providing services to taxonomists for standard genome sequencing and annotation.</title>
        <authorList>
            <consortium name="The Broad Institute Genomics Platform"/>
            <consortium name="The Broad Institute Genome Sequencing Center for Infectious Disease"/>
            <person name="Wu L."/>
            <person name="Ma J."/>
        </authorList>
    </citation>
    <scope>NUCLEOTIDE SEQUENCE [LARGE SCALE GENOMIC DNA]</scope>
    <source>
        <strain evidence="5">CCUG 58938</strain>
    </source>
</reference>
<dbReference type="Gene3D" id="2.180.10.10">
    <property type="entry name" value="RHS repeat-associated core"/>
    <property type="match status" value="3"/>
</dbReference>
<dbReference type="SMART" id="SM00365">
    <property type="entry name" value="LRR_SD22"/>
    <property type="match status" value="4"/>
</dbReference>
<protein>
    <submittedName>
        <fullName evidence="4">RHS repeat-associated core domain-containing protein</fullName>
    </submittedName>
</protein>
<dbReference type="Pfam" id="PF23598">
    <property type="entry name" value="LRR_14"/>
    <property type="match status" value="1"/>
</dbReference>
<dbReference type="InterPro" id="IPR055414">
    <property type="entry name" value="LRR_R13L4/SHOC2-like"/>
</dbReference>
<dbReference type="SUPFAM" id="SSF52058">
    <property type="entry name" value="L domain-like"/>
    <property type="match status" value="2"/>
</dbReference>
<accession>A0ABW3K0J3</accession>
<gene>
    <name evidence="4" type="ORF">ACFQ21_05255</name>
</gene>
<dbReference type="SMART" id="SM00369">
    <property type="entry name" value="LRR_TYP"/>
    <property type="match status" value="4"/>
</dbReference>
<proteinExistence type="predicted"/>
<sequence length="1884" mass="207200">MRSTLPVFILTTILTGILNFGGYAKSPAPVDAIPDAVEFAALKAIYDNLGGASWKTKTNWPASGSWPTSATSAQFGTWYGVTVTNGDITSIALGNNNLIGTIPSEIGTLQALNTINLYNNRGITGSIPESIGQISTLKYVYLYTCSLAGTIPSSLFDISGLLWVSVADNKLSGSIPSNIGNATALTYIGFHANDLTGTIPSSICNLVNLTGLYLYENNLTGSIPSDIGNLSKLVNLYLYTNQLTGAIPFSIGNLSKLTNLWLYTNQLSGDIPSSLWNMTTLVDLRLSTNQLTGAIPSSVSNLVNLQTFTLHTNKLSGSIPSEIGSLTKLVNLYLYNNQLTGTIPSSIGNLVNLVYFQIHNNKLSGSLPSSLVNLTKVKYFYVNDNQLTGNIPAGFSALNQMVTFYIYNNKFSGELPATVFNGWNKVTAMNISNNQFVGAFPSSISSCVALASINALKNQFTSLPSGLLSLPVFNSTNFSYNELTSLPDFTTHVNKANLYLNISYNRLDFGTLQPLVGAGFRSLVLTPQRNIQDVLYVTAVIGSSLTVPGRSGGSNGTIIWERQRGGGDWESVIVQNQGPTNTSYVRNAFAAEDEGIYRIRMTNTSFAGITIASEPIKVKTAMNLAIDNWGFQYKYDGRRRMTHKKVPGADWVYMVYDERDRLVMTQDGEQRKNNQWLLTKYDALNRPILTAIYTHSEAIDQAGMTSRISTSAFYDAFDGTSTFHGYTNTVFPTDLTKLNVLTVTYYDSYDFKNVINDERYSYKSDELIDQYKYDAAGNSFFGVIGQVTGTKSKVLGQGNYIITASYYDDKYRVIQTVSNDMHGSTDRITNRYDFAGKVKESKTTHTDYAITWTNVVGTATVNKLNNTLSTTGSGWVSGASSQEILPAGQDGWMEVTVSELGKNRMVGLASSDPDGGYSSINYAWYMYSGTNPMCIYESNSLKYQAAGLATGDILRIERKGTAIIYRCNGRKITPNVASAQSTSDLRIDAALNITSATLQDVRASFAARATSVTKTFEYDHAGRLLEVWHQVNASPKVLLVKNEYNELGQLITKKLHSEDQGTSFKQHVDLRYNIRGWLTRINNADLTPEETNDPRDHFGMNLAYNESVATLNNSPQFNGNISAMRWSNNQGFDDVKENAYAYTYDAMNRIAGANFRQKHASNWGLPEHKDANDNTVTSEAFTEAGYKYDLNGNLQELSRKGKDGISMDVLSYDYGTGAAKSNKLLSVSDAGDIRQGFTDGNIGSDDYTYDNNGSMNADKNKDISAITYNHLNLPLQVTKVSGDYIKYFYDAGGRKLCQQVYTSASVLTKQTDYAGELFYENDTLKFINYEEGRVVMTGTSPEYQYHLKDHLGNVRVTFTAKVEVESPVATMETANEGTERNDFLYYDEAVKVNFELFDHTNAGTTYYSTRLNGTASERTGLARSLSVMPGDVVKAEVYAKYLDTNTANWSTAVTNLIASIANGTAATSGTYVDGGAIGSIGGAVNPFAGLLSKTNETGTGPKAYLNYIVFDRDYNVLDGGFVRLTEAAKESGTDVPHELLSKELVIEKPGYVYLYLSNDNVALGGSSVEVYFDDFNVEHTKSPVIASQEYYPFGLTFNAYSKENSMPNLYQFNGKERQNELDLDWLDYGARMYMVDIGRWGVVDPLSEKMRRHSPYNYAFDNPVRFIDPDGMRPEGANREEQKGNGITVSRKRFDKDHNELKGLKGFFKRAASIETTVTINGAKIFNNSDTKLTGEQLKHAGEMMVKEIVDTWTVKLSESGKNVSTTVKFEGDIEVINDKSQVKKSEFLITVNNNGESAPMTHGSFAGTRRGSNHIGMDVGAVGYFSSNSTALKGYSNGRTAAHEFGHVGNLGDRWYKPEGGIMSDSGHSPPGFGELWNFFRGR</sequence>
<dbReference type="InterPro" id="IPR032675">
    <property type="entry name" value="LRR_dom_sf"/>
</dbReference>
<evidence type="ECO:0000256" key="2">
    <source>
        <dbReference type="ARBA" id="ARBA00022737"/>
    </source>
</evidence>
<dbReference type="InterPro" id="IPR001611">
    <property type="entry name" value="Leu-rich_rpt"/>
</dbReference>
<dbReference type="RefSeq" id="WP_377575833.1">
    <property type="nucleotide sequence ID" value="NZ_JBHTKA010000001.1"/>
</dbReference>
<dbReference type="SUPFAM" id="SSF55486">
    <property type="entry name" value="Metalloproteases ('zincins'), catalytic domain"/>
    <property type="match status" value="1"/>
</dbReference>
<name>A0ABW3K0J3_9BACT</name>
<dbReference type="Proteomes" id="UP001597112">
    <property type="component" value="Unassembled WGS sequence"/>
</dbReference>
<keyword evidence="5" id="KW-1185">Reference proteome</keyword>
<dbReference type="EMBL" id="JBHTKA010000001">
    <property type="protein sequence ID" value="MFD0998701.1"/>
    <property type="molecule type" value="Genomic_DNA"/>
</dbReference>
<dbReference type="NCBIfam" id="TIGR03696">
    <property type="entry name" value="Rhs_assc_core"/>
    <property type="match status" value="1"/>
</dbReference>
<keyword evidence="2" id="KW-0677">Repeat</keyword>
<dbReference type="Pfam" id="PF00560">
    <property type="entry name" value="LRR_1"/>
    <property type="match status" value="1"/>
</dbReference>
<organism evidence="4 5">
    <name type="scientific">Ohtaekwangia kribbensis</name>
    <dbReference type="NCBI Taxonomy" id="688913"/>
    <lineage>
        <taxon>Bacteria</taxon>
        <taxon>Pseudomonadati</taxon>
        <taxon>Bacteroidota</taxon>
        <taxon>Cytophagia</taxon>
        <taxon>Cytophagales</taxon>
        <taxon>Fulvivirgaceae</taxon>
        <taxon>Ohtaekwangia</taxon>
    </lineage>
</organism>
<keyword evidence="1" id="KW-0433">Leucine-rich repeat</keyword>
<dbReference type="PANTHER" id="PTHR46662">
    <property type="entry name" value="DI-GLUCOSE BINDING PROTEIN WITH LEUCINE-RICH REPEAT DOMAIN-CONTAINING PROTEIN"/>
    <property type="match status" value="1"/>
</dbReference>
<feature type="domain" description="Disease resistance R13L4/SHOC-2-like LRR" evidence="3">
    <location>
        <begin position="177"/>
        <end position="311"/>
    </location>
</feature>
<dbReference type="Gene3D" id="3.80.10.10">
    <property type="entry name" value="Ribonuclease Inhibitor"/>
    <property type="match status" value="4"/>
</dbReference>